<organism evidence="3 4">
    <name type="scientific">Rhizophagus irregularis (strain DAOM 197198w)</name>
    <name type="common">Glomus intraradices</name>
    <dbReference type="NCBI Taxonomy" id="1432141"/>
    <lineage>
        <taxon>Eukaryota</taxon>
        <taxon>Fungi</taxon>
        <taxon>Fungi incertae sedis</taxon>
        <taxon>Mucoromycota</taxon>
        <taxon>Glomeromycotina</taxon>
        <taxon>Glomeromycetes</taxon>
        <taxon>Glomerales</taxon>
        <taxon>Glomeraceae</taxon>
        <taxon>Rhizophagus</taxon>
    </lineage>
</organism>
<evidence type="ECO:0000313" key="3">
    <source>
        <dbReference type="EMBL" id="EXX60540.1"/>
    </source>
</evidence>
<dbReference type="Gene3D" id="1.25.40.420">
    <property type="match status" value="1"/>
</dbReference>
<feature type="domain" description="TLDc" evidence="2">
    <location>
        <begin position="302"/>
        <end position="465"/>
    </location>
</feature>
<name>A0A015J1F1_RHIIW</name>
<proteinExistence type="predicted"/>
<dbReference type="Pfam" id="PF00651">
    <property type="entry name" value="BTB"/>
    <property type="match status" value="1"/>
</dbReference>
<dbReference type="SUPFAM" id="SSF54695">
    <property type="entry name" value="POZ domain"/>
    <property type="match status" value="1"/>
</dbReference>
<dbReference type="PANTHER" id="PTHR45774:SF3">
    <property type="entry name" value="BTB (POZ) DOMAIN-CONTAINING 2B-RELATED"/>
    <property type="match status" value="1"/>
</dbReference>
<dbReference type="InterPro" id="IPR006571">
    <property type="entry name" value="TLDc_dom"/>
</dbReference>
<evidence type="ECO:0000259" key="2">
    <source>
        <dbReference type="PROSITE" id="PS51886"/>
    </source>
</evidence>
<dbReference type="Gene3D" id="3.30.710.10">
    <property type="entry name" value="Potassium Channel Kv1.1, Chain A"/>
    <property type="match status" value="1"/>
</dbReference>
<dbReference type="PANTHER" id="PTHR45774">
    <property type="entry name" value="BTB/POZ DOMAIN-CONTAINING"/>
    <property type="match status" value="1"/>
</dbReference>
<reference evidence="3 4" key="1">
    <citation type="submission" date="2014-02" db="EMBL/GenBank/DDBJ databases">
        <title>Single nucleus genome sequencing reveals high similarity among nuclei of an endomycorrhizal fungus.</title>
        <authorList>
            <person name="Lin K."/>
            <person name="Geurts R."/>
            <person name="Zhang Z."/>
            <person name="Limpens E."/>
            <person name="Saunders D.G."/>
            <person name="Mu D."/>
            <person name="Pang E."/>
            <person name="Cao H."/>
            <person name="Cha H."/>
            <person name="Lin T."/>
            <person name="Zhou Q."/>
            <person name="Shang Y."/>
            <person name="Li Y."/>
            <person name="Ivanov S."/>
            <person name="Sharma T."/>
            <person name="Velzen R.V."/>
            <person name="Ruijter N.D."/>
            <person name="Aanen D.K."/>
            <person name="Win J."/>
            <person name="Kamoun S."/>
            <person name="Bisseling T."/>
            <person name="Huang S."/>
        </authorList>
    </citation>
    <scope>NUCLEOTIDE SEQUENCE [LARGE SCALE GENOMIC DNA]</scope>
    <source>
        <strain evidence="4">DAOM197198w</strain>
    </source>
</reference>
<dbReference type="InterPro" id="IPR011333">
    <property type="entry name" value="SKP1/BTB/POZ_sf"/>
</dbReference>
<sequence>MIANKLLPKLSQNFLEILNDEEYYDITIEVGNDPNVKIFRAHMVILNYRSPYLRRVLSTNKKKNDGTLAHIKLPNISPEIFSVVLRYIYAGKLSLEEYEVSDIIKILVTANELSLQELFPYLETFLIKRKADWMEQNFDFIYRTSFKNDSFLQLQKYCTDLIAKEPYKIFNSPNFSLIPENLLISLIQNENVQLNEVQVWEHVIKWGLAQNSGLPSDIESFSKDDFNALKNTLQQCIPLIRFHDLTSKEFSEKVTPYKKIFPKELYKSLLKDFLNNDSKPIKPNEISKPEIGSISSKNIDSTIITFQHVELISKWIDRLEYTDKIKNLYEFKLIFRGSIKECTAENFHEICVNQARTVTFIKVEDSDEILGGYNPIEWKSDNNFSSTKDSFIFSFRNNEYILSRVIDEKRAIRSYSSDGPSFGQYDLSFNIYWSVISCNKSDYEKQIRENGRGSLVKELEIFQIF</sequence>
<evidence type="ECO:0000259" key="1">
    <source>
        <dbReference type="PROSITE" id="PS50097"/>
    </source>
</evidence>
<dbReference type="AlphaFoldDB" id="A0A015J1F1"/>
<evidence type="ECO:0000313" key="4">
    <source>
        <dbReference type="Proteomes" id="UP000022910"/>
    </source>
</evidence>
<gene>
    <name evidence="3" type="ORF">RirG_178990</name>
</gene>
<dbReference type="PROSITE" id="PS51886">
    <property type="entry name" value="TLDC"/>
    <property type="match status" value="1"/>
</dbReference>
<dbReference type="Pfam" id="PF07534">
    <property type="entry name" value="TLD"/>
    <property type="match status" value="1"/>
</dbReference>
<dbReference type="SMART" id="SM00225">
    <property type="entry name" value="BTB"/>
    <property type="match status" value="1"/>
</dbReference>
<protein>
    <recommendedName>
        <fullName evidence="5">Kelch-like protein 17</fullName>
    </recommendedName>
</protein>
<keyword evidence="4" id="KW-1185">Reference proteome</keyword>
<dbReference type="EMBL" id="JEMT01025896">
    <property type="protein sequence ID" value="EXX60540.1"/>
    <property type="molecule type" value="Genomic_DNA"/>
</dbReference>
<evidence type="ECO:0008006" key="5">
    <source>
        <dbReference type="Google" id="ProtNLM"/>
    </source>
</evidence>
<comment type="caution">
    <text evidence="3">The sequence shown here is derived from an EMBL/GenBank/DDBJ whole genome shotgun (WGS) entry which is preliminary data.</text>
</comment>
<feature type="domain" description="BTB" evidence="1">
    <location>
        <begin position="24"/>
        <end position="97"/>
    </location>
</feature>
<dbReference type="Proteomes" id="UP000022910">
    <property type="component" value="Unassembled WGS sequence"/>
</dbReference>
<dbReference type="PROSITE" id="PS50097">
    <property type="entry name" value="BTB"/>
    <property type="match status" value="1"/>
</dbReference>
<dbReference type="CDD" id="cd18186">
    <property type="entry name" value="BTB_POZ_ZBTB_KLHL-like"/>
    <property type="match status" value="1"/>
</dbReference>
<dbReference type="InterPro" id="IPR000210">
    <property type="entry name" value="BTB/POZ_dom"/>
</dbReference>
<accession>A0A015J1F1</accession>
<dbReference type="OrthoDB" id="6482909at2759"/>
<dbReference type="HOGENOM" id="CLU_021542_0_2_1"/>